<protein>
    <submittedName>
        <fullName evidence="1">Uncharacterized protein</fullName>
    </submittedName>
</protein>
<evidence type="ECO:0000313" key="1">
    <source>
        <dbReference type="EMBL" id="HFI90386.1"/>
    </source>
</evidence>
<accession>A0A7V2ZI39</accession>
<organism evidence="1">
    <name type="scientific">Ignavibacterium album</name>
    <dbReference type="NCBI Taxonomy" id="591197"/>
    <lineage>
        <taxon>Bacteria</taxon>
        <taxon>Pseudomonadati</taxon>
        <taxon>Ignavibacteriota</taxon>
        <taxon>Ignavibacteria</taxon>
        <taxon>Ignavibacteriales</taxon>
        <taxon>Ignavibacteriaceae</taxon>
        <taxon>Ignavibacterium</taxon>
    </lineage>
</organism>
<reference evidence="1" key="1">
    <citation type="journal article" date="2020" name="mSystems">
        <title>Genome- and Community-Level Interaction Insights into Carbon Utilization and Element Cycling Functions of Hydrothermarchaeota in Hydrothermal Sediment.</title>
        <authorList>
            <person name="Zhou Z."/>
            <person name="Liu Y."/>
            <person name="Xu W."/>
            <person name="Pan J."/>
            <person name="Luo Z.H."/>
            <person name="Li M."/>
        </authorList>
    </citation>
    <scope>NUCLEOTIDE SEQUENCE [LARGE SCALE GENOMIC DNA]</scope>
    <source>
        <strain evidence="1">SpSt-479</strain>
    </source>
</reference>
<gene>
    <name evidence="1" type="ORF">ENS31_02520</name>
</gene>
<proteinExistence type="predicted"/>
<sequence length="105" mass="12747">MSFVEKNNLIDEMEKIVEELNKLDENNFEEKFPDIKQKMCNLHETIERTYYLFSEEDQKKISDTSKLIKAAFDNVLRKWMDNVNDIKNELDLCMKQKKILSYKRF</sequence>
<dbReference type="EMBL" id="DSUJ01000008">
    <property type="protein sequence ID" value="HFI90386.1"/>
    <property type="molecule type" value="Genomic_DNA"/>
</dbReference>
<name>A0A7V2ZI39_9BACT</name>
<comment type="caution">
    <text evidence="1">The sequence shown here is derived from an EMBL/GenBank/DDBJ whole genome shotgun (WGS) entry which is preliminary data.</text>
</comment>
<dbReference type="AlphaFoldDB" id="A0A7V2ZI39"/>